<dbReference type="Proteomes" id="UP000064967">
    <property type="component" value="Chromosome"/>
</dbReference>
<proteinExistence type="predicted"/>
<feature type="domain" description="SGNH hydrolase-type esterase" evidence="2">
    <location>
        <begin position="186"/>
        <end position="406"/>
    </location>
</feature>
<keyword evidence="5" id="KW-1185">Reference proteome</keyword>
<dbReference type="Pfam" id="PF13472">
    <property type="entry name" value="Lipase_GDSL_2"/>
    <property type="match status" value="1"/>
</dbReference>
<dbReference type="InterPro" id="IPR036514">
    <property type="entry name" value="SGNH_hydro_sf"/>
</dbReference>
<dbReference type="GO" id="GO:0052689">
    <property type="term" value="F:carboxylic ester hydrolase activity"/>
    <property type="evidence" value="ECO:0007669"/>
    <property type="project" value="InterPro"/>
</dbReference>
<dbReference type="InterPro" id="IPR037461">
    <property type="entry name" value="CtCE2-like_dom"/>
</dbReference>
<evidence type="ECO:0000259" key="2">
    <source>
        <dbReference type="Pfam" id="PF13472"/>
    </source>
</evidence>
<feature type="signal peptide" evidence="1">
    <location>
        <begin position="1"/>
        <end position="25"/>
    </location>
</feature>
<name>A0A0K1Q0D0_9BACT</name>
<dbReference type="InterPro" id="IPR013830">
    <property type="entry name" value="SGNH_hydro"/>
</dbReference>
<dbReference type="PANTHER" id="PTHR37834">
    <property type="entry name" value="GDSL-LIKE LIPASE/ACYLHYDROLASE DOMAIN PROTEIN (AFU_ORTHOLOGUE AFUA_2G00620)"/>
    <property type="match status" value="1"/>
</dbReference>
<dbReference type="KEGG" id="llu:AKJ09_05889"/>
<dbReference type="Gene3D" id="2.60.120.260">
    <property type="entry name" value="Galactose-binding domain-like"/>
    <property type="match status" value="1"/>
</dbReference>
<keyword evidence="1" id="KW-0732">Signal</keyword>
<dbReference type="InterPro" id="IPR052762">
    <property type="entry name" value="PCW_deacetylase/CE"/>
</dbReference>
<dbReference type="PANTHER" id="PTHR37834:SF2">
    <property type="entry name" value="ESTERASE, SGNH HYDROLASE-TYPE"/>
    <property type="match status" value="1"/>
</dbReference>
<reference evidence="4 5" key="1">
    <citation type="submission" date="2015-08" db="EMBL/GenBank/DDBJ databases">
        <authorList>
            <person name="Babu N.S."/>
            <person name="Beckwith C.J."/>
            <person name="Beseler K.G."/>
            <person name="Brison A."/>
            <person name="Carone J.V."/>
            <person name="Caskin T.P."/>
            <person name="Diamond M."/>
            <person name="Durham M.E."/>
            <person name="Foxe J.M."/>
            <person name="Go M."/>
            <person name="Henderson B.A."/>
            <person name="Jones I.B."/>
            <person name="McGettigan J.A."/>
            <person name="Micheletti S.J."/>
            <person name="Nasrallah M.E."/>
            <person name="Ortiz D."/>
            <person name="Piller C.R."/>
            <person name="Privatt S.R."/>
            <person name="Schneider S.L."/>
            <person name="Sharp S."/>
            <person name="Smith T.C."/>
            <person name="Stanton J.D."/>
            <person name="Ullery H.E."/>
            <person name="Wilson R.J."/>
            <person name="Serrano M.G."/>
            <person name="Buck G."/>
            <person name="Lee V."/>
            <person name="Wang Y."/>
            <person name="Carvalho R."/>
            <person name="Voegtly L."/>
            <person name="Shi R."/>
            <person name="Duckworth R."/>
            <person name="Johnson A."/>
            <person name="Loviza R."/>
            <person name="Walstead R."/>
            <person name="Shah Z."/>
            <person name="Kiflezghi M."/>
            <person name="Wade K."/>
            <person name="Ball S.L."/>
            <person name="Bradley K.W."/>
            <person name="Asai D.J."/>
            <person name="Bowman C.A."/>
            <person name="Russell D.A."/>
            <person name="Pope W.H."/>
            <person name="Jacobs-Sera D."/>
            <person name="Hendrix R.W."/>
            <person name="Hatfull G.F."/>
        </authorList>
    </citation>
    <scope>NUCLEOTIDE SEQUENCE [LARGE SCALE GENOMIC DNA]</scope>
    <source>
        <strain evidence="4 5">DSM 27648</strain>
    </source>
</reference>
<dbReference type="PATRIC" id="fig|1391654.3.peg.5976"/>
<evidence type="ECO:0000256" key="1">
    <source>
        <dbReference type="SAM" id="SignalP"/>
    </source>
</evidence>
<dbReference type="Gene3D" id="3.40.50.1110">
    <property type="entry name" value="SGNH hydrolase"/>
    <property type="match status" value="1"/>
</dbReference>
<organism evidence="4 5">
    <name type="scientific">Labilithrix luteola</name>
    <dbReference type="NCBI Taxonomy" id="1391654"/>
    <lineage>
        <taxon>Bacteria</taxon>
        <taxon>Pseudomonadati</taxon>
        <taxon>Myxococcota</taxon>
        <taxon>Polyangia</taxon>
        <taxon>Polyangiales</taxon>
        <taxon>Labilitrichaceae</taxon>
        <taxon>Labilithrix</taxon>
    </lineage>
</organism>
<accession>A0A0K1Q0D0</accession>
<dbReference type="EMBL" id="CP012333">
    <property type="protein sequence ID" value="AKU99225.1"/>
    <property type="molecule type" value="Genomic_DNA"/>
</dbReference>
<dbReference type="STRING" id="1391654.AKJ09_05889"/>
<gene>
    <name evidence="4" type="ORF">AKJ09_05889</name>
</gene>
<dbReference type="CDD" id="cd01831">
    <property type="entry name" value="Endoglucanase_E_like"/>
    <property type="match status" value="1"/>
</dbReference>
<sequence>MSLVRTAGSLLATSAVLLLASPACVIKLNDKNAPLDNGGVTGVSADCEVIVPAARAIVSDGPPAIKYVGRYDMSDAAGPKLDWSGSYVSARFTGTEVAININVPDNMDTSFMFEGVVDGQDLVDFMVSPGQTRYPIATNLPPGEHEVVVMRNTEPQKGVSQWAGFDFGPGGQLLPPTVNARRIEIIGDSITCGYGMMGPNATCPFDVEVRPNVRVPVTENVYRAYGSIAGRELSADVVTLCYSGKGVVLNYREPKEEQEPRTTMPQYYERTICGDPEGAKWDFTKDAQPQVVLINLGTNDFTRDVDADTVADGIDLPRFRAGYLDFVKSVRARRPDAHIFLGVSPMLTDKFPLDNARSEMRDTFGSVADELNAAGDTKVYRIEFVEQGTRYGLGCDYHPNQEVHRIMAEQLVGAIRSKTCW</sequence>
<dbReference type="AlphaFoldDB" id="A0A0K1Q0D0"/>
<evidence type="ECO:0000313" key="4">
    <source>
        <dbReference type="EMBL" id="AKU99225.1"/>
    </source>
</evidence>
<dbReference type="InterPro" id="IPR040794">
    <property type="entry name" value="CE2_N"/>
</dbReference>
<evidence type="ECO:0000259" key="3">
    <source>
        <dbReference type="Pfam" id="PF17996"/>
    </source>
</evidence>
<protein>
    <submittedName>
        <fullName evidence="4">Acetylxylan esterase</fullName>
    </submittedName>
</protein>
<evidence type="ECO:0000313" key="5">
    <source>
        <dbReference type="Proteomes" id="UP000064967"/>
    </source>
</evidence>
<dbReference type="SUPFAM" id="SSF52266">
    <property type="entry name" value="SGNH hydrolase"/>
    <property type="match status" value="1"/>
</dbReference>
<feature type="domain" description="Carbohydrate esterase 2 N-terminal" evidence="3">
    <location>
        <begin position="67"/>
        <end position="176"/>
    </location>
</feature>
<dbReference type="Pfam" id="PF17996">
    <property type="entry name" value="CE2_N"/>
    <property type="match status" value="1"/>
</dbReference>
<feature type="chain" id="PRO_5005466674" evidence="1">
    <location>
        <begin position="26"/>
        <end position="421"/>
    </location>
</feature>